<evidence type="ECO:0000256" key="6">
    <source>
        <dbReference type="ARBA" id="ARBA00023274"/>
    </source>
</evidence>
<dbReference type="FunFam" id="2.40.10.190:FF:000005">
    <property type="entry name" value="60S ribosomal protein L35a"/>
    <property type="match status" value="1"/>
</dbReference>
<dbReference type="InterPro" id="IPR009000">
    <property type="entry name" value="Transl_B-barrel_sf"/>
</dbReference>
<comment type="similarity">
    <text evidence="2">Belongs to the eukaryotic ribosomal protein eL33 family.</text>
</comment>
<dbReference type="GO" id="GO:0006412">
    <property type="term" value="P:translation"/>
    <property type="evidence" value="ECO:0007669"/>
    <property type="project" value="InterPro"/>
</dbReference>
<evidence type="ECO:0000256" key="3">
    <source>
        <dbReference type="ARBA" id="ARBA00011133"/>
    </source>
</evidence>
<evidence type="ECO:0000256" key="8">
    <source>
        <dbReference type="ARBA" id="ARBA00035530"/>
    </source>
</evidence>
<evidence type="ECO:0000256" key="2">
    <source>
        <dbReference type="ARBA" id="ARBA00009269"/>
    </source>
</evidence>
<dbReference type="KEGG" id="pcad:102975622"/>
<dbReference type="RefSeq" id="XP_054935289.1">
    <property type="nucleotide sequence ID" value="XM_055079314.1"/>
</dbReference>
<dbReference type="OrthoDB" id="1166329at2759"/>
<keyword evidence="6" id="KW-0687">Ribonucleoprotein</keyword>
<comment type="subcellular location">
    <subcellularLocation>
        <location evidence="1">Cytoplasm</location>
    </subcellularLocation>
</comment>
<dbReference type="InterPro" id="IPR038661">
    <property type="entry name" value="Ribosomal_eL33_sf"/>
</dbReference>
<proteinExistence type="inferred from homology"/>
<dbReference type="Gene3D" id="2.40.10.190">
    <property type="entry name" value="translation elongation factor selb, chain A, domain 4"/>
    <property type="match status" value="1"/>
</dbReference>
<dbReference type="HAMAP" id="MF_00573">
    <property type="entry name" value="Ribosomal_eL33"/>
    <property type="match status" value="1"/>
</dbReference>
<dbReference type="Proteomes" id="UP000248484">
    <property type="component" value="Chromosome 17"/>
</dbReference>
<protein>
    <recommendedName>
        <fullName evidence="7">Large ribosomal subunit protein eL33</fullName>
    </recommendedName>
    <alternativeName>
        <fullName evidence="8">60S ribosomal protein L35a</fullName>
    </alternativeName>
</protein>
<reference evidence="11 12" key="1">
    <citation type="submission" date="2025-04" db="UniProtKB">
        <authorList>
            <consortium name="RefSeq"/>
        </authorList>
    </citation>
    <scope>IDENTIFICATION</scope>
    <source>
        <tissue evidence="11 12">Muscle</tissue>
    </source>
</reference>
<sequence>MTNMSGRLWPKAIFAGYQWGLWNQRDHTALLKVEGIYAQDETEFYVGKRGTYVYKAKNNTVTPDGKPNKTRVIWGKITGVHGNSGMVHAKFQSNLLAKAIGHKIRVMLYLSRIQTY</sequence>
<evidence type="ECO:0000256" key="5">
    <source>
        <dbReference type="ARBA" id="ARBA00022980"/>
    </source>
</evidence>
<evidence type="ECO:0000313" key="11">
    <source>
        <dbReference type="RefSeq" id="XP_054935288.1"/>
    </source>
</evidence>
<dbReference type="SUPFAM" id="SSF50447">
    <property type="entry name" value="Translation proteins"/>
    <property type="match status" value="1"/>
</dbReference>
<evidence type="ECO:0000256" key="4">
    <source>
        <dbReference type="ARBA" id="ARBA00022490"/>
    </source>
</evidence>
<dbReference type="RefSeq" id="XP_054935288.1">
    <property type="nucleotide sequence ID" value="XM_055079313.1"/>
</dbReference>
<dbReference type="GO" id="GO:0022625">
    <property type="term" value="C:cytosolic large ribosomal subunit"/>
    <property type="evidence" value="ECO:0007669"/>
    <property type="project" value="UniProtKB-ARBA"/>
</dbReference>
<evidence type="ECO:0000313" key="12">
    <source>
        <dbReference type="RefSeq" id="XP_054935289.1"/>
    </source>
</evidence>
<name>A0A9W2W7U5_PHYMC</name>
<dbReference type="PANTHER" id="PTHR10902">
    <property type="entry name" value="60S RIBOSOMAL PROTEIN L35A"/>
    <property type="match status" value="1"/>
</dbReference>
<dbReference type="GO" id="GO:0003735">
    <property type="term" value="F:structural constituent of ribosome"/>
    <property type="evidence" value="ECO:0007669"/>
    <property type="project" value="InterPro"/>
</dbReference>
<keyword evidence="10" id="KW-1185">Reference proteome</keyword>
<dbReference type="AlphaFoldDB" id="A0A9W2W7U5"/>
<comment type="function">
    <text evidence="9">Component of the large ribosomal subunit. The ribosome is a large ribonucleoprotein complex responsible for the synthesis of proteins in the cell. Required for the proliferation and viability of hematopoietic cells.</text>
</comment>
<dbReference type="InterPro" id="IPR001780">
    <property type="entry name" value="Ribosomal_eL33"/>
</dbReference>
<accession>A0A9W2W7U5</accession>
<dbReference type="GeneID" id="102975622"/>
<evidence type="ECO:0000313" key="10">
    <source>
        <dbReference type="Proteomes" id="UP000248484"/>
    </source>
</evidence>
<evidence type="ECO:0000256" key="1">
    <source>
        <dbReference type="ARBA" id="ARBA00004496"/>
    </source>
</evidence>
<dbReference type="KEGG" id="pcad:112067237"/>
<keyword evidence="5" id="KW-0689">Ribosomal protein</keyword>
<evidence type="ECO:0000256" key="7">
    <source>
        <dbReference type="ARBA" id="ARBA00035228"/>
    </source>
</evidence>
<gene>
    <name evidence="12" type="primary">LOC102975622</name>
    <name evidence="11" type="synonym">LOC112067237</name>
</gene>
<evidence type="ECO:0000256" key="9">
    <source>
        <dbReference type="ARBA" id="ARBA00045649"/>
    </source>
</evidence>
<dbReference type="Pfam" id="PF01247">
    <property type="entry name" value="Ribosomal_L35Ae"/>
    <property type="match status" value="1"/>
</dbReference>
<comment type="subunit">
    <text evidence="3">Component of the large ribosomal subunit.</text>
</comment>
<keyword evidence="4" id="KW-0963">Cytoplasm</keyword>
<organism evidence="10 12">
    <name type="scientific">Physeter macrocephalus</name>
    <name type="common">Sperm whale</name>
    <name type="synonym">Physeter catodon</name>
    <dbReference type="NCBI Taxonomy" id="9755"/>
    <lineage>
        <taxon>Eukaryota</taxon>
        <taxon>Metazoa</taxon>
        <taxon>Chordata</taxon>
        <taxon>Craniata</taxon>
        <taxon>Vertebrata</taxon>
        <taxon>Euteleostomi</taxon>
        <taxon>Mammalia</taxon>
        <taxon>Eutheria</taxon>
        <taxon>Laurasiatheria</taxon>
        <taxon>Artiodactyla</taxon>
        <taxon>Whippomorpha</taxon>
        <taxon>Cetacea</taxon>
        <taxon>Odontoceti</taxon>
        <taxon>Physeteridae</taxon>
        <taxon>Physeter</taxon>
    </lineage>
</organism>